<dbReference type="EMBL" id="CADEAL010003941">
    <property type="protein sequence ID" value="CAB1447305.1"/>
    <property type="molecule type" value="Genomic_DNA"/>
</dbReference>
<comment type="caution">
    <text evidence="1">The sequence shown here is derived from an EMBL/GenBank/DDBJ whole genome shotgun (WGS) entry which is preliminary data.</text>
</comment>
<evidence type="ECO:0000313" key="1">
    <source>
        <dbReference type="EMBL" id="CAB1447305.1"/>
    </source>
</evidence>
<accession>A0A9N7VFB7</accession>
<dbReference type="Proteomes" id="UP001153269">
    <property type="component" value="Unassembled WGS sequence"/>
</dbReference>
<gene>
    <name evidence="1" type="ORF">PLEPLA_LOCUS34999</name>
</gene>
<dbReference type="AlphaFoldDB" id="A0A9N7VFB7"/>
<reference evidence="1" key="1">
    <citation type="submission" date="2020-03" db="EMBL/GenBank/DDBJ databases">
        <authorList>
            <person name="Weist P."/>
        </authorList>
    </citation>
    <scope>NUCLEOTIDE SEQUENCE</scope>
</reference>
<proteinExistence type="predicted"/>
<sequence length="176" mass="19131">MSDRRRILPGWRTPYPRNSARNSSVQKLQFIPLTCRLGMNVSLDRAEFGRGRRGGQFTYVPGYLWIPGGLNPRGLTAAGSVPGSCSTLSAAPSRLPAFPPRFLPRSPGCPTAPVWFTKVGGSGGAEAAARRRRRGCCCSLLTRGINVHQYMGRACCPRLQDFPVVCLSHMTSNPTP</sequence>
<organism evidence="1 2">
    <name type="scientific">Pleuronectes platessa</name>
    <name type="common">European plaice</name>
    <dbReference type="NCBI Taxonomy" id="8262"/>
    <lineage>
        <taxon>Eukaryota</taxon>
        <taxon>Metazoa</taxon>
        <taxon>Chordata</taxon>
        <taxon>Craniata</taxon>
        <taxon>Vertebrata</taxon>
        <taxon>Euteleostomi</taxon>
        <taxon>Actinopterygii</taxon>
        <taxon>Neopterygii</taxon>
        <taxon>Teleostei</taxon>
        <taxon>Neoteleostei</taxon>
        <taxon>Acanthomorphata</taxon>
        <taxon>Carangaria</taxon>
        <taxon>Pleuronectiformes</taxon>
        <taxon>Pleuronectoidei</taxon>
        <taxon>Pleuronectidae</taxon>
        <taxon>Pleuronectes</taxon>
    </lineage>
</organism>
<protein>
    <submittedName>
        <fullName evidence="1">Uncharacterized protein</fullName>
    </submittedName>
</protein>
<name>A0A9N7VFB7_PLEPL</name>
<evidence type="ECO:0000313" key="2">
    <source>
        <dbReference type="Proteomes" id="UP001153269"/>
    </source>
</evidence>
<keyword evidence="2" id="KW-1185">Reference proteome</keyword>